<dbReference type="EMBL" id="JAQIZT010000004">
    <property type="protein sequence ID" value="KAJ6999299.1"/>
    <property type="molecule type" value="Genomic_DNA"/>
</dbReference>
<sequence length="180" mass="19789">MENPPGFLQCLKGDIHMNQTVETDNMSSKPELEKMGMDLHPVLDLSAGSEKRGESEVVGIGGAGAGTEVYEWGNEMVMRGEAEPDDLGMILPQLRHGLAFFKMKGYCYLHLNLNGGGARVHAHCHHPLFVCGLWLKLFGVPNIKENVNSVESREVEFKPMLINSVKIRSVNGSSMLSPII</sequence>
<dbReference type="AlphaFoldDB" id="A0AAD6QYY7"/>
<dbReference type="Proteomes" id="UP001164929">
    <property type="component" value="Chromosome 4"/>
</dbReference>
<evidence type="ECO:0000313" key="1">
    <source>
        <dbReference type="EMBL" id="KAJ6999299.1"/>
    </source>
</evidence>
<proteinExistence type="predicted"/>
<comment type="caution">
    <text evidence="1">The sequence shown here is derived from an EMBL/GenBank/DDBJ whole genome shotgun (WGS) entry which is preliminary data.</text>
</comment>
<gene>
    <name evidence="1" type="ORF">NC653_010094</name>
</gene>
<protein>
    <submittedName>
        <fullName evidence="1">Uncharacterized protein</fullName>
    </submittedName>
</protein>
<keyword evidence="2" id="KW-1185">Reference proteome</keyword>
<reference evidence="1 2" key="1">
    <citation type="journal article" date="2023" name="Mol. Ecol. Resour.">
        <title>Chromosome-level genome assembly of a triploid poplar Populus alba 'Berolinensis'.</title>
        <authorList>
            <person name="Chen S."/>
            <person name="Yu Y."/>
            <person name="Wang X."/>
            <person name="Wang S."/>
            <person name="Zhang T."/>
            <person name="Zhou Y."/>
            <person name="He R."/>
            <person name="Meng N."/>
            <person name="Wang Y."/>
            <person name="Liu W."/>
            <person name="Liu Z."/>
            <person name="Liu J."/>
            <person name="Guo Q."/>
            <person name="Huang H."/>
            <person name="Sederoff R.R."/>
            <person name="Wang G."/>
            <person name="Qu G."/>
            <person name="Chen S."/>
        </authorList>
    </citation>
    <scope>NUCLEOTIDE SEQUENCE [LARGE SCALE GENOMIC DNA]</scope>
    <source>
        <strain evidence="1">SC-2020</strain>
    </source>
</reference>
<name>A0AAD6QYY7_9ROSI</name>
<accession>A0AAD6QYY7</accession>
<organism evidence="1 2">
    <name type="scientific">Populus alba x Populus x berolinensis</name>
    <dbReference type="NCBI Taxonomy" id="444605"/>
    <lineage>
        <taxon>Eukaryota</taxon>
        <taxon>Viridiplantae</taxon>
        <taxon>Streptophyta</taxon>
        <taxon>Embryophyta</taxon>
        <taxon>Tracheophyta</taxon>
        <taxon>Spermatophyta</taxon>
        <taxon>Magnoliopsida</taxon>
        <taxon>eudicotyledons</taxon>
        <taxon>Gunneridae</taxon>
        <taxon>Pentapetalae</taxon>
        <taxon>rosids</taxon>
        <taxon>fabids</taxon>
        <taxon>Malpighiales</taxon>
        <taxon>Salicaceae</taxon>
        <taxon>Saliceae</taxon>
        <taxon>Populus</taxon>
    </lineage>
</organism>
<evidence type="ECO:0000313" key="2">
    <source>
        <dbReference type="Proteomes" id="UP001164929"/>
    </source>
</evidence>